<dbReference type="EMBL" id="CP012670">
    <property type="protein sequence ID" value="AUX22451.1"/>
    <property type="molecule type" value="Genomic_DNA"/>
</dbReference>
<keyword evidence="4 5" id="KW-0067">ATP-binding</keyword>
<keyword evidence="2 5" id="KW-0547">Nucleotide-binding</keyword>
<evidence type="ECO:0000256" key="3">
    <source>
        <dbReference type="ARBA" id="ARBA00022777"/>
    </source>
</evidence>
<dbReference type="RefSeq" id="WP_129347610.1">
    <property type="nucleotide sequence ID" value="NZ_CP012670.1"/>
</dbReference>
<dbReference type="PROSITE" id="PS00107">
    <property type="entry name" value="PROTEIN_KINASE_ATP"/>
    <property type="match status" value="1"/>
</dbReference>
<sequence>MEALIRPGSVLLGKYRVESVLGKGGMGVVVAARHLDLDELRAIKILLPEALRDPHAEERFLGEADNASRLGGEHVARVHELGRLPTGELLIVIELLSGADPRQIVQAGDPLPVEDAATSALQASTALAEAHALGIIHRDMPGDPASPPPATTPAGPPQVVPEGPPEEVVSTGSAWDQTGAPGRSMAGHRARALASAALGVSAISAYLSWFTLYAEADRGHARAAASFSVSAPAASWLHDPESSSPEAVEAPPSSAPPPAGVGKASSATSSTQERHPPGTPASPPTSESASSPRGAGARSDLVIGISKTARAASVPPERTHEPLR</sequence>
<dbReference type="Pfam" id="PF00069">
    <property type="entry name" value="Pkinase"/>
    <property type="match status" value="1"/>
</dbReference>
<keyword evidence="3" id="KW-0418">Kinase</keyword>
<dbReference type="AlphaFoldDB" id="A0A4P2Q096"/>
<feature type="domain" description="Protein kinase" evidence="7">
    <location>
        <begin position="15"/>
        <end position="324"/>
    </location>
</feature>
<feature type="compositionally biased region" description="Pro residues" evidence="6">
    <location>
        <begin position="144"/>
        <end position="163"/>
    </location>
</feature>
<evidence type="ECO:0000259" key="7">
    <source>
        <dbReference type="PROSITE" id="PS50011"/>
    </source>
</evidence>
<dbReference type="PANTHER" id="PTHR43289">
    <property type="entry name" value="MITOGEN-ACTIVATED PROTEIN KINASE KINASE KINASE 20-RELATED"/>
    <property type="match status" value="1"/>
</dbReference>
<dbReference type="GO" id="GO:0005524">
    <property type="term" value="F:ATP binding"/>
    <property type="evidence" value="ECO:0007669"/>
    <property type="project" value="UniProtKB-UniRule"/>
</dbReference>
<dbReference type="InterPro" id="IPR000719">
    <property type="entry name" value="Prot_kinase_dom"/>
</dbReference>
<feature type="compositionally biased region" description="Low complexity" evidence="6">
    <location>
        <begin position="242"/>
        <end position="252"/>
    </location>
</feature>
<evidence type="ECO:0000313" key="9">
    <source>
        <dbReference type="Proteomes" id="UP000295781"/>
    </source>
</evidence>
<proteinExistence type="predicted"/>
<feature type="binding site" evidence="5">
    <location>
        <position position="44"/>
    </location>
    <ligand>
        <name>ATP</name>
        <dbReference type="ChEBI" id="CHEBI:30616"/>
    </ligand>
</feature>
<gene>
    <name evidence="8" type="ORF">SOCEGT47_029540</name>
</gene>
<feature type="region of interest" description="Disordered" evidence="6">
    <location>
        <begin position="137"/>
        <end position="184"/>
    </location>
</feature>
<dbReference type="SMART" id="SM00220">
    <property type="entry name" value="S_TKc"/>
    <property type="match status" value="1"/>
</dbReference>
<dbReference type="SUPFAM" id="SSF56112">
    <property type="entry name" value="Protein kinase-like (PK-like)"/>
    <property type="match status" value="1"/>
</dbReference>
<feature type="region of interest" description="Disordered" evidence="6">
    <location>
        <begin position="235"/>
        <end position="324"/>
    </location>
</feature>
<evidence type="ECO:0000256" key="5">
    <source>
        <dbReference type="PROSITE-ProRule" id="PRU10141"/>
    </source>
</evidence>
<organism evidence="8 9">
    <name type="scientific">Sorangium cellulosum</name>
    <name type="common">Polyangium cellulosum</name>
    <dbReference type="NCBI Taxonomy" id="56"/>
    <lineage>
        <taxon>Bacteria</taxon>
        <taxon>Pseudomonadati</taxon>
        <taxon>Myxococcota</taxon>
        <taxon>Polyangia</taxon>
        <taxon>Polyangiales</taxon>
        <taxon>Polyangiaceae</taxon>
        <taxon>Sorangium</taxon>
    </lineage>
</organism>
<dbReference type="PROSITE" id="PS50011">
    <property type="entry name" value="PROTEIN_KINASE_DOM"/>
    <property type="match status" value="1"/>
</dbReference>
<name>A0A4P2Q096_SORCE</name>
<evidence type="ECO:0000256" key="2">
    <source>
        <dbReference type="ARBA" id="ARBA00022741"/>
    </source>
</evidence>
<evidence type="ECO:0000256" key="6">
    <source>
        <dbReference type="SAM" id="MobiDB-lite"/>
    </source>
</evidence>
<dbReference type="InterPro" id="IPR017441">
    <property type="entry name" value="Protein_kinase_ATP_BS"/>
</dbReference>
<dbReference type="Proteomes" id="UP000295781">
    <property type="component" value="Chromosome"/>
</dbReference>
<dbReference type="GO" id="GO:0004674">
    <property type="term" value="F:protein serine/threonine kinase activity"/>
    <property type="evidence" value="ECO:0007669"/>
    <property type="project" value="TreeGrafter"/>
</dbReference>
<reference evidence="8 9" key="1">
    <citation type="submission" date="2015-09" db="EMBL/GenBank/DDBJ databases">
        <title>Sorangium comparison.</title>
        <authorList>
            <person name="Zaburannyi N."/>
            <person name="Bunk B."/>
            <person name="Overmann J."/>
            <person name="Mueller R."/>
        </authorList>
    </citation>
    <scope>NUCLEOTIDE SEQUENCE [LARGE SCALE GENOMIC DNA]</scope>
    <source>
        <strain evidence="8 9">So ceGT47</strain>
    </source>
</reference>
<evidence type="ECO:0000256" key="4">
    <source>
        <dbReference type="ARBA" id="ARBA00022840"/>
    </source>
</evidence>
<feature type="compositionally biased region" description="Low complexity" evidence="6">
    <location>
        <begin position="284"/>
        <end position="299"/>
    </location>
</feature>
<evidence type="ECO:0000256" key="1">
    <source>
        <dbReference type="ARBA" id="ARBA00022679"/>
    </source>
</evidence>
<protein>
    <recommendedName>
        <fullName evidence="7">Protein kinase domain-containing protein</fullName>
    </recommendedName>
</protein>
<evidence type="ECO:0000313" key="8">
    <source>
        <dbReference type="EMBL" id="AUX22451.1"/>
    </source>
</evidence>
<dbReference type="OrthoDB" id="5504449at2"/>
<keyword evidence="1" id="KW-0808">Transferase</keyword>
<dbReference type="InterPro" id="IPR011009">
    <property type="entry name" value="Kinase-like_dom_sf"/>
</dbReference>
<dbReference type="PANTHER" id="PTHR43289:SF6">
    <property type="entry name" value="SERINE_THREONINE-PROTEIN KINASE NEKL-3"/>
    <property type="match status" value="1"/>
</dbReference>
<accession>A0A4P2Q096</accession>
<dbReference type="Gene3D" id="1.10.510.10">
    <property type="entry name" value="Transferase(Phosphotransferase) domain 1"/>
    <property type="match status" value="1"/>
</dbReference>